<protein>
    <submittedName>
        <fullName evidence="15">TonB-dependent receptor plug domain-containing protein</fullName>
    </submittedName>
</protein>
<keyword evidence="9 10" id="KW-0998">Cell outer membrane</keyword>
<keyword evidence="5 10" id="KW-0812">Transmembrane</keyword>
<evidence type="ECO:0000256" key="12">
    <source>
        <dbReference type="SAM" id="SignalP"/>
    </source>
</evidence>
<evidence type="ECO:0000313" key="16">
    <source>
        <dbReference type="Proteomes" id="UP000737171"/>
    </source>
</evidence>
<evidence type="ECO:0000256" key="4">
    <source>
        <dbReference type="ARBA" id="ARBA00022452"/>
    </source>
</evidence>
<comment type="similarity">
    <text evidence="2 10 11">Belongs to the TonB-dependent receptor family.</text>
</comment>
<feature type="chain" id="PRO_5045185767" evidence="12">
    <location>
        <begin position="23"/>
        <end position="691"/>
    </location>
</feature>
<dbReference type="InterPro" id="IPR039426">
    <property type="entry name" value="TonB-dep_rcpt-like"/>
</dbReference>
<dbReference type="InterPro" id="IPR000531">
    <property type="entry name" value="Beta-barrel_TonB"/>
</dbReference>
<dbReference type="PANTHER" id="PTHR30069">
    <property type="entry name" value="TONB-DEPENDENT OUTER MEMBRANE RECEPTOR"/>
    <property type="match status" value="1"/>
</dbReference>
<evidence type="ECO:0000256" key="7">
    <source>
        <dbReference type="ARBA" id="ARBA00023136"/>
    </source>
</evidence>
<dbReference type="PANTHER" id="PTHR30069:SF36">
    <property type="entry name" value="BLL6948 PROTEIN"/>
    <property type="match status" value="1"/>
</dbReference>
<dbReference type="InterPro" id="IPR012910">
    <property type="entry name" value="Plug_dom"/>
</dbReference>
<dbReference type="InterPro" id="IPR036942">
    <property type="entry name" value="Beta-barrel_TonB_sf"/>
</dbReference>
<evidence type="ECO:0000256" key="1">
    <source>
        <dbReference type="ARBA" id="ARBA00004571"/>
    </source>
</evidence>
<keyword evidence="12" id="KW-0732">Signal</keyword>
<evidence type="ECO:0000256" key="6">
    <source>
        <dbReference type="ARBA" id="ARBA00023077"/>
    </source>
</evidence>
<sequence>MPCFCLRTLAPLLSTLFGTAHAQTIVAHLPQSVEVTGRHYDNAIGSSDAASQGVIRAELLKSRPAQRPGEVLEFVPGLIVTQHSGDGKANQYFLRGFNLDHGTDFATSVNGMPVNLPSHGHGQGYTDLNFLMPELVQRIEYRKGPYFAKSGDFASAGAADIAYRQRFDAPFAQLTLGEHAHRRAVAGGSTMIGNGLALLGAVELMGNDGPWTVPEGLRKRNAVLTLSGGDAANGWSASAMGYSAHWTGTDQVPQRLIDAGRIDGRGFGRFDSLDDSTGGRTSRSSLSGEWHRNGDGRLTRVAAYLMRYRLALYSNFSYALERPDTGDQFSQQDRRTVAGFSASHAFAHQLGPLPARSEIGLQLRHDRARVGLFDTARREVFGVTREDDLRETLAGAYGQSALEFTPWLRGVFGLRADALRTRVDSLILADNSGAARDRQLSPKLALIAGPFAKTEVFFNAGRGFHSNDARGTTARFDPKSGAPVERVPGLAASRGVELGLRSEALPGLQSSLALWKLDVDSELVYVGDAGATEASGASRRRGVEWNNRWAIGRHGLIDADFAWTHARFANGDRIPHAVDRVASIAMTVRELGSWSASLQWRYLGPGALVEDNSVRSLSSLTTNLRIAYQLPASLGKDSALTLDVFNLADRRVDDIQYFYESRLPGEAEAVADRHVHPAEPRTLRVTLRLGF</sequence>
<dbReference type="Pfam" id="PF07715">
    <property type="entry name" value="Plug"/>
    <property type="match status" value="1"/>
</dbReference>
<keyword evidence="7 10" id="KW-0472">Membrane</keyword>
<keyword evidence="6 11" id="KW-0798">TonB box</keyword>
<dbReference type="EMBL" id="JABRWJ010000003">
    <property type="protein sequence ID" value="NRF67617.1"/>
    <property type="molecule type" value="Genomic_DNA"/>
</dbReference>
<feature type="signal peptide" evidence="12">
    <location>
        <begin position="1"/>
        <end position="22"/>
    </location>
</feature>
<evidence type="ECO:0000256" key="10">
    <source>
        <dbReference type="PROSITE-ProRule" id="PRU01360"/>
    </source>
</evidence>
<gene>
    <name evidence="15" type="ORF">HLB44_11535</name>
</gene>
<keyword evidence="8 15" id="KW-0675">Receptor</keyword>
<dbReference type="SUPFAM" id="SSF56935">
    <property type="entry name" value="Porins"/>
    <property type="match status" value="1"/>
</dbReference>
<comment type="subcellular location">
    <subcellularLocation>
        <location evidence="1 10">Cell outer membrane</location>
        <topology evidence="1 10">Multi-pass membrane protein</topology>
    </subcellularLocation>
</comment>
<evidence type="ECO:0000256" key="8">
    <source>
        <dbReference type="ARBA" id="ARBA00023170"/>
    </source>
</evidence>
<proteinExistence type="inferred from homology"/>
<dbReference type="Gene3D" id="2.170.130.10">
    <property type="entry name" value="TonB-dependent receptor, plug domain"/>
    <property type="match status" value="1"/>
</dbReference>
<comment type="caution">
    <text evidence="15">The sequence shown here is derived from an EMBL/GenBank/DDBJ whole genome shotgun (WGS) entry which is preliminary data.</text>
</comment>
<accession>A0ABX2EG89</accession>
<evidence type="ECO:0000256" key="3">
    <source>
        <dbReference type="ARBA" id="ARBA00022448"/>
    </source>
</evidence>
<evidence type="ECO:0000256" key="9">
    <source>
        <dbReference type="ARBA" id="ARBA00023237"/>
    </source>
</evidence>
<keyword evidence="3 10" id="KW-0813">Transport</keyword>
<keyword evidence="16" id="KW-1185">Reference proteome</keyword>
<organism evidence="15 16">
    <name type="scientific">Pseudaquabacterium terrae</name>
    <dbReference type="NCBI Taxonomy" id="2732868"/>
    <lineage>
        <taxon>Bacteria</taxon>
        <taxon>Pseudomonadati</taxon>
        <taxon>Pseudomonadota</taxon>
        <taxon>Betaproteobacteria</taxon>
        <taxon>Burkholderiales</taxon>
        <taxon>Sphaerotilaceae</taxon>
        <taxon>Pseudaquabacterium</taxon>
    </lineage>
</organism>
<reference evidence="15 16" key="1">
    <citation type="submission" date="2020-05" db="EMBL/GenBank/DDBJ databases">
        <title>Aquincola sp. isolate from soil.</title>
        <authorList>
            <person name="Han J."/>
            <person name="Kim D.-U."/>
        </authorList>
    </citation>
    <scope>NUCLEOTIDE SEQUENCE [LARGE SCALE GENOMIC DNA]</scope>
    <source>
        <strain evidence="15 16">S2</strain>
    </source>
</reference>
<dbReference type="Pfam" id="PF00593">
    <property type="entry name" value="TonB_dep_Rec_b-barrel"/>
    <property type="match status" value="1"/>
</dbReference>
<feature type="domain" description="TonB-dependent receptor-like beta-barrel" evidence="13">
    <location>
        <begin position="252"/>
        <end position="647"/>
    </location>
</feature>
<dbReference type="PROSITE" id="PS52016">
    <property type="entry name" value="TONB_DEPENDENT_REC_3"/>
    <property type="match status" value="1"/>
</dbReference>
<evidence type="ECO:0000259" key="13">
    <source>
        <dbReference type="Pfam" id="PF00593"/>
    </source>
</evidence>
<name>A0ABX2EG89_9BURK</name>
<keyword evidence="4 10" id="KW-1134">Transmembrane beta strand</keyword>
<evidence type="ECO:0000256" key="5">
    <source>
        <dbReference type="ARBA" id="ARBA00022692"/>
    </source>
</evidence>
<dbReference type="Proteomes" id="UP000737171">
    <property type="component" value="Unassembled WGS sequence"/>
</dbReference>
<dbReference type="Gene3D" id="2.40.170.20">
    <property type="entry name" value="TonB-dependent receptor, beta-barrel domain"/>
    <property type="match status" value="1"/>
</dbReference>
<evidence type="ECO:0000313" key="15">
    <source>
        <dbReference type="EMBL" id="NRF67617.1"/>
    </source>
</evidence>
<evidence type="ECO:0000259" key="14">
    <source>
        <dbReference type="Pfam" id="PF07715"/>
    </source>
</evidence>
<evidence type="ECO:0000256" key="11">
    <source>
        <dbReference type="RuleBase" id="RU003357"/>
    </source>
</evidence>
<evidence type="ECO:0000256" key="2">
    <source>
        <dbReference type="ARBA" id="ARBA00009810"/>
    </source>
</evidence>
<feature type="domain" description="TonB-dependent receptor plug" evidence="14">
    <location>
        <begin position="50"/>
        <end position="158"/>
    </location>
</feature>
<dbReference type="InterPro" id="IPR037066">
    <property type="entry name" value="Plug_dom_sf"/>
</dbReference>